<dbReference type="Proteomes" id="UP000000304">
    <property type="component" value="Chromosome 3R"/>
</dbReference>
<dbReference type="EMBL" id="CM000364">
    <property type="protein sequence ID" value="EDX12337.1"/>
    <property type="molecule type" value="Genomic_DNA"/>
</dbReference>
<dbReference type="InterPro" id="IPR049730">
    <property type="entry name" value="SNF2/RAD54-like_C"/>
</dbReference>
<evidence type="ECO:0000313" key="9">
    <source>
        <dbReference type="Proteomes" id="UP000000304"/>
    </source>
</evidence>
<feature type="region of interest" description="Disordered" evidence="6">
    <location>
        <begin position="41"/>
        <end position="77"/>
    </location>
</feature>
<evidence type="ECO:0000256" key="3">
    <source>
        <dbReference type="ARBA" id="ARBA00022801"/>
    </source>
</evidence>
<comment type="subcellular location">
    <subcellularLocation>
        <location evidence="1 5">Nucleus</location>
    </subcellularLocation>
</comment>
<evidence type="ECO:0000256" key="2">
    <source>
        <dbReference type="ARBA" id="ARBA00022741"/>
    </source>
</evidence>
<name>B4QTD5_DROSI</name>
<dbReference type="GO" id="GO:0005524">
    <property type="term" value="F:ATP binding"/>
    <property type="evidence" value="ECO:0007669"/>
    <property type="project" value="UniProtKB-UniRule"/>
</dbReference>
<dbReference type="InterPro" id="IPR050520">
    <property type="entry name" value="INO80/SWR1_helicase"/>
</dbReference>
<evidence type="ECO:0000313" key="8">
    <source>
        <dbReference type="EMBL" id="EDX12337.1"/>
    </source>
</evidence>
<evidence type="ECO:0000256" key="4">
    <source>
        <dbReference type="ARBA" id="ARBA00022840"/>
    </source>
</evidence>
<evidence type="ECO:0000256" key="1">
    <source>
        <dbReference type="ARBA" id="ARBA00004123"/>
    </source>
</evidence>
<dbReference type="GO" id="GO:0006338">
    <property type="term" value="P:chromatin remodeling"/>
    <property type="evidence" value="ECO:0007669"/>
    <property type="project" value="UniProtKB-UniRule"/>
</dbReference>
<keyword evidence="2" id="KW-0547">Nucleotide-binding</keyword>
<comment type="similarity">
    <text evidence="5">Belongs to the SNF2/RAD54 helicase family.</text>
</comment>
<dbReference type="GO" id="GO:0003677">
    <property type="term" value="F:DNA binding"/>
    <property type="evidence" value="ECO:0007669"/>
    <property type="project" value="UniProtKB-UniRule"/>
</dbReference>
<protein>
    <recommendedName>
        <fullName evidence="5">Chromatin-remodeling ATPase INO80</fullName>
        <ecNumber evidence="5">3.6.4.-</ecNumber>
    </recommendedName>
</protein>
<evidence type="ECO:0000256" key="5">
    <source>
        <dbReference type="RuleBase" id="RU368001"/>
    </source>
</evidence>
<comment type="function">
    <text evidence="5">ATPase component of the INO80 complex which remodels chromatin by shifting nucleosomes and is involved in DNA repair.</text>
</comment>
<reference evidence="8 9" key="1">
    <citation type="journal article" date="2007" name="Nature">
        <title>Evolution of genes and genomes on the Drosophila phylogeny.</title>
        <authorList>
            <consortium name="Drosophila 12 Genomes Consortium"/>
            <person name="Clark A.G."/>
            <person name="Eisen M.B."/>
            <person name="Smith D.R."/>
            <person name="Bergman C.M."/>
            <person name="Oliver B."/>
            <person name="Markow T.A."/>
            <person name="Kaufman T.C."/>
            <person name="Kellis M."/>
            <person name="Gelbart W."/>
            <person name="Iyer V.N."/>
            <person name="Pollard D.A."/>
            <person name="Sackton T.B."/>
            <person name="Larracuente A.M."/>
            <person name="Singh N.D."/>
            <person name="Abad J.P."/>
            <person name="Abt D.N."/>
            <person name="Adryan B."/>
            <person name="Aguade M."/>
            <person name="Akashi H."/>
            <person name="Anderson W.W."/>
            <person name="Aquadro C.F."/>
            <person name="Ardell D.H."/>
            <person name="Arguello R."/>
            <person name="Artieri C.G."/>
            <person name="Barbash D.A."/>
            <person name="Barker D."/>
            <person name="Barsanti P."/>
            <person name="Batterham P."/>
            <person name="Batzoglou S."/>
            <person name="Begun D."/>
            <person name="Bhutkar A."/>
            <person name="Blanco E."/>
            <person name="Bosak S.A."/>
            <person name="Bradley R.K."/>
            <person name="Brand A.D."/>
            <person name="Brent M.R."/>
            <person name="Brooks A.N."/>
            <person name="Brown R.H."/>
            <person name="Butlin R.K."/>
            <person name="Caggese C."/>
            <person name="Calvi B.R."/>
            <person name="Bernardo de Carvalho A."/>
            <person name="Caspi A."/>
            <person name="Castrezana S."/>
            <person name="Celniker S.E."/>
            <person name="Chang J.L."/>
            <person name="Chapple C."/>
            <person name="Chatterji S."/>
            <person name="Chinwalla A."/>
            <person name="Civetta A."/>
            <person name="Clifton S.W."/>
            <person name="Comeron J.M."/>
            <person name="Costello J.C."/>
            <person name="Coyne J.A."/>
            <person name="Daub J."/>
            <person name="David R.G."/>
            <person name="Delcher A.L."/>
            <person name="Delehaunty K."/>
            <person name="Do C.B."/>
            <person name="Ebling H."/>
            <person name="Edwards K."/>
            <person name="Eickbush T."/>
            <person name="Evans J.D."/>
            <person name="Filipski A."/>
            <person name="Findeiss S."/>
            <person name="Freyhult E."/>
            <person name="Fulton L."/>
            <person name="Fulton R."/>
            <person name="Garcia A.C."/>
            <person name="Gardiner A."/>
            <person name="Garfield D.A."/>
            <person name="Garvin B.E."/>
            <person name="Gibson G."/>
            <person name="Gilbert D."/>
            <person name="Gnerre S."/>
            <person name="Godfrey J."/>
            <person name="Good R."/>
            <person name="Gotea V."/>
            <person name="Gravely B."/>
            <person name="Greenberg A.J."/>
            <person name="Griffiths-Jones S."/>
            <person name="Gross S."/>
            <person name="Guigo R."/>
            <person name="Gustafson E.A."/>
            <person name="Haerty W."/>
            <person name="Hahn M.W."/>
            <person name="Halligan D.L."/>
            <person name="Halpern A.L."/>
            <person name="Halter G.M."/>
            <person name="Han M.V."/>
            <person name="Heger A."/>
            <person name="Hillier L."/>
            <person name="Hinrichs A.S."/>
            <person name="Holmes I."/>
            <person name="Hoskins R.A."/>
            <person name="Hubisz M.J."/>
            <person name="Hultmark D."/>
            <person name="Huntley M.A."/>
            <person name="Jaffe D.B."/>
            <person name="Jagadeeshan S."/>
            <person name="Jeck W.R."/>
            <person name="Johnson J."/>
            <person name="Jones C.D."/>
            <person name="Jordan W.C."/>
            <person name="Karpen G.H."/>
            <person name="Kataoka E."/>
            <person name="Keightley P.D."/>
            <person name="Kheradpour P."/>
            <person name="Kirkness E.F."/>
            <person name="Koerich L.B."/>
            <person name="Kristiansen K."/>
            <person name="Kudrna D."/>
            <person name="Kulathinal R.J."/>
            <person name="Kumar S."/>
            <person name="Kwok R."/>
            <person name="Lander E."/>
            <person name="Langley C.H."/>
            <person name="Lapoint R."/>
            <person name="Lazzaro B.P."/>
            <person name="Lee S.J."/>
            <person name="Levesque L."/>
            <person name="Li R."/>
            <person name="Lin C.F."/>
            <person name="Lin M.F."/>
            <person name="Lindblad-Toh K."/>
            <person name="Llopart A."/>
            <person name="Long M."/>
            <person name="Low L."/>
            <person name="Lozovsky E."/>
            <person name="Lu J."/>
            <person name="Luo M."/>
            <person name="Machado C.A."/>
            <person name="Makalowski W."/>
            <person name="Marzo M."/>
            <person name="Matsuda M."/>
            <person name="Matzkin L."/>
            <person name="McAllister B."/>
            <person name="McBride C.S."/>
            <person name="McKernan B."/>
            <person name="McKernan K."/>
            <person name="Mendez-Lago M."/>
            <person name="Minx P."/>
            <person name="Mollenhauer M.U."/>
            <person name="Montooth K."/>
            <person name="Mount S.M."/>
            <person name="Mu X."/>
            <person name="Myers E."/>
            <person name="Negre B."/>
            <person name="Newfeld S."/>
            <person name="Nielsen R."/>
            <person name="Noor M.A."/>
            <person name="O'Grady P."/>
            <person name="Pachter L."/>
            <person name="Papaceit M."/>
            <person name="Parisi M.J."/>
            <person name="Parisi M."/>
            <person name="Parts L."/>
            <person name="Pedersen J.S."/>
            <person name="Pesole G."/>
            <person name="Phillippy A.M."/>
            <person name="Ponting C.P."/>
            <person name="Pop M."/>
            <person name="Porcelli D."/>
            <person name="Powell J.R."/>
            <person name="Prohaska S."/>
            <person name="Pruitt K."/>
            <person name="Puig M."/>
            <person name="Quesneville H."/>
            <person name="Ram K.R."/>
            <person name="Rand D."/>
            <person name="Rasmussen M.D."/>
            <person name="Reed L.K."/>
            <person name="Reenan R."/>
            <person name="Reily A."/>
            <person name="Remington K.A."/>
            <person name="Rieger T.T."/>
            <person name="Ritchie M.G."/>
            <person name="Robin C."/>
            <person name="Rogers Y.H."/>
            <person name="Rohde C."/>
            <person name="Rozas J."/>
            <person name="Rubenfield M.J."/>
            <person name="Ruiz A."/>
            <person name="Russo S."/>
            <person name="Salzberg S.L."/>
            <person name="Sanchez-Gracia A."/>
            <person name="Saranga D.J."/>
            <person name="Sato H."/>
            <person name="Schaeffer S.W."/>
            <person name="Schatz M.C."/>
            <person name="Schlenke T."/>
            <person name="Schwartz R."/>
            <person name="Segarra C."/>
            <person name="Singh R.S."/>
            <person name="Sirot L."/>
            <person name="Sirota M."/>
            <person name="Sisneros N.B."/>
            <person name="Smith C.D."/>
            <person name="Smith T.F."/>
            <person name="Spieth J."/>
            <person name="Stage D.E."/>
            <person name="Stark A."/>
            <person name="Stephan W."/>
            <person name="Strausberg R.L."/>
            <person name="Strempel S."/>
            <person name="Sturgill D."/>
            <person name="Sutton G."/>
            <person name="Sutton G.G."/>
            <person name="Tao W."/>
            <person name="Teichmann S."/>
            <person name="Tobari Y.N."/>
            <person name="Tomimura Y."/>
            <person name="Tsolas J.M."/>
            <person name="Valente V.L."/>
            <person name="Venter E."/>
            <person name="Venter J.C."/>
            <person name="Vicario S."/>
            <person name="Vieira F.G."/>
            <person name="Vilella A.J."/>
            <person name="Villasante A."/>
            <person name="Walenz B."/>
            <person name="Wang J."/>
            <person name="Wasserman M."/>
            <person name="Watts T."/>
            <person name="Wilson D."/>
            <person name="Wilson R.K."/>
            <person name="Wing R.A."/>
            <person name="Wolfner M.F."/>
            <person name="Wong A."/>
            <person name="Wong G.K."/>
            <person name="Wu C.I."/>
            <person name="Wu G."/>
            <person name="Yamamoto D."/>
            <person name="Yang H.P."/>
            <person name="Yang S.P."/>
            <person name="Yorke J.A."/>
            <person name="Yoshida K."/>
            <person name="Zdobnov E."/>
            <person name="Zhang P."/>
            <person name="Zhang Y."/>
            <person name="Zimin A.V."/>
            <person name="Baldwin J."/>
            <person name="Abdouelleil A."/>
            <person name="Abdulkadir J."/>
            <person name="Abebe A."/>
            <person name="Abera B."/>
            <person name="Abreu J."/>
            <person name="Acer S.C."/>
            <person name="Aftuck L."/>
            <person name="Alexander A."/>
            <person name="An P."/>
            <person name="Anderson E."/>
            <person name="Anderson S."/>
            <person name="Arachi H."/>
            <person name="Azer M."/>
            <person name="Bachantsang P."/>
            <person name="Barry A."/>
            <person name="Bayul T."/>
            <person name="Berlin A."/>
            <person name="Bessette D."/>
            <person name="Bloom T."/>
            <person name="Blye J."/>
            <person name="Boguslavskiy L."/>
            <person name="Bonnet C."/>
            <person name="Boukhgalter B."/>
            <person name="Bourzgui I."/>
            <person name="Brown A."/>
            <person name="Cahill P."/>
            <person name="Channer S."/>
            <person name="Cheshatsang Y."/>
            <person name="Chuda L."/>
            <person name="Citroen M."/>
            <person name="Collymore A."/>
            <person name="Cooke P."/>
            <person name="Costello M."/>
            <person name="D'Aco K."/>
            <person name="Daza R."/>
            <person name="De Haan G."/>
            <person name="DeGray S."/>
            <person name="DeMaso C."/>
            <person name="Dhargay N."/>
            <person name="Dooley K."/>
            <person name="Dooley E."/>
            <person name="Doricent M."/>
            <person name="Dorje P."/>
            <person name="Dorjee K."/>
            <person name="Dupes A."/>
            <person name="Elong R."/>
            <person name="Falk J."/>
            <person name="Farina A."/>
            <person name="Faro S."/>
            <person name="Ferguson D."/>
            <person name="Fisher S."/>
            <person name="Foley C.D."/>
            <person name="Franke A."/>
            <person name="Friedrich D."/>
            <person name="Gadbois L."/>
            <person name="Gearin G."/>
            <person name="Gearin C.R."/>
            <person name="Giannoukos G."/>
            <person name="Goode T."/>
            <person name="Graham J."/>
            <person name="Grandbois E."/>
            <person name="Grewal S."/>
            <person name="Gyaltsen K."/>
            <person name="Hafez N."/>
            <person name="Hagos B."/>
            <person name="Hall J."/>
            <person name="Henson C."/>
            <person name="Hollinger A."/>
            <person name="Honan T."/>
            <person name="Huard M.D."/>
            <person name="Hughes L."/>
            <person name="Hurhula B."/>
            <person name="Husby M.E."/>
            <person name="Kamat A."/>
            <person name="Kanga B."/>
            <person name="Kashin S."/>
            <person name="Khazanovich D."/>
            <person name="Kisner P."/>
            <person name="Lance K."/>
            <person name="Lara M."/>
            <person name="Lee W."/>
            <person name="Lennon N."/>
            <person name="Letendre F."/>
            <person name="LeVine R."/>
            <person name="Lipovsky A."/>
            <person name="Liu X."/>
            <person name="Liu J."/>
            <person name="Liu S."/>
            <person name="Lokyitsang T."/>
            <person name="Lokyitsang Y."/>
            <person name="Lubonja R."/>
            <person name="Lui A."/>
            <person name="MacDonald P."/>
            <person name="Magnisalis V."/>
            <person name="Maru K."/>
            <person name="Matthews C."/>
            <person name="McCusker W."/>
            <person name="McDonough S."/>
            <person name="Mehta T."/>
            <person name="Meldrim J."/>
            <person name="Meneus L."/>
            <person name="Mihai O."/>
            <person name="Mihalev A."/>
            <person name="Mihova T."/>
            <person name="Mittelman R."/>
            <person name="Mlenga V."/>
            <person name="Montmayeur A."/>
            <person name="Mulrain L."/>
            <person name="Navidi A."/>
            <person name="Naylor J."/>
            <person name="Negash T."/>
            <person name="Nguyen T."/>
            <person name="Nguyen N."/>
            <person name="Nicol R."/>
            <person name="Norbu C."/>
            <person name="Norbu N."/>
            <person name="Novod N."/>
            <person name="O'Neill B."/>
            <person name="Osman S."/>
            <person name="Markiewicz E."/>
            <person name="Oyono O.L."/>
            <person name="Patti C."/>
            <person name="Phunkhang P."/>
            <person name="Pierre F."/>
            <person name="Priest M."/>
            <person name="Raghuraman S."/>
            <person name="Rege F."/>
            <person name="Reyes R."/>
            <person name="Rise C."/>
            <person name="Rogov P."/>
            <person name="Ross K."/>
            <person name="Ryan E."/>
            <person name="Settipalli S."/>
            <person name="Shea T."/>
            <person name="Sherpa N."/>
            <person name="Shi L."/>
            <person name="Shih D."/>
            <person name="Sparrow T."/>
            <person name="Spaulding J."/>
            <person name="Stalker J."/>
            <person name="Stange-Thomann N."/>
            <person name="Stavropoulos S."/>
            <person name="Stone C."/>
            <person name="Strader C."/>
            <person name="Tesfaye S."/>
            <person name="Thomson T."/>
            <person name="Thoulutsang Y."/>
            <person name="Thoulutsang D."/>
            <person name="Topham K."/>
            <person name="Topping I."/>
            <person name="Tsamla T."/>
            <person name="Vassiliev H."/>
            <person name="Vo A."/>
            <person name="Wangchuk T."/>
            <person name="Wangdi T."/>
            <person name="Weiand M."/>
            <person name="Wilkinson J."/>
            <person name="Wilson A."/>
            <person name="Yadav S."/>
            <person name="Young G."/>
            <person name="Yu Q."/>
            <person name="Zembek L."/>
            <person name="Zhong D."/>
            <person name="Zimmer A."/>
            <person name="Zwirko Z."/>
            <person name="Jaffe D.B."/>
            <person name="Alvarez P."/>
            <person name="Brockman W."/>
            <person name="Butler J."/>
            <person name="Chin C."/>
            <person name="Gnerre S."/>
            <person name="Grabherr M."/>
            <person name="Kleber M."/>
            <person name="Mauceli E."/>
            <person name="MacCallum I."/>
        </authorList>
    </citation>
    <scope>NUCLEOTIDE SEQUENCE [LARGE SCALE GENOMIC DNA]</scope>
    <source>
        <strain evidence="9">white501</strain>
    </source>
</reference>
<keyword evidence="3 5" id="KW-0378">Hydrolase</keyword>
<comment type="domain">
    <text evidence="5">The DBINO region is involved in binding to DNA.</text>
</comment>
<organism evidence="8 9">
    <name type="scientific">Drosophila simulans</name>
    <name type="common">Fruit fly</name>
    <dbReference type="NCBI Taxonomy" id="7240"/>
    <lineage>
        <taxon>Eukaryota</taxon>
        <taxon>Metazoa</taxon>
        <taxon>Ecdysozoa</taxon>
        <taxon>Arthropoda</taxon>
        <taxon>Hexapoda</taxon>
        <taxon>Insecta</taxon>
        <taxon>Pterygota</taxon>
        <taxon>Neoptera</taxon>
        <taxon>Endopterygota</taxon>
        <taxon>Diptera</taxon>
        <taxon>Brachycera</taxon>
        <taxon>Muscomorpha</taxon>
        <taxon>Ephydroidea</taxon>
        <taxon>Drosophilidae</taxon>
        <taxon>Drosophila</taxon>
        <taxon>Sophophora</taxon>
    </lineage>
</organism>
<dbReference type="Pfam" id="PF00271">
    <property type="entry name" value="Helicase_C"/>
    <property type="match status" value="1"/>
</dbReference>
<gene>
    <name evidence="8" type="primary">Dsim\GD20113</name>
    <name evidence="8" type="ORF">Dsim_GD20113</name>
</gene>
<proteinExistence type="inferred from homology"/>
<dbReference type="OrthoDB" id="5847120at2759"/>
<dbReference type="PANTHER" id="PTHR45685:SF2">
    <property type="entry name" value="CHROMATIN-REMODELING ATPASE INO80"/>
    <property type="match status" value="1"/>
</dbReference>
<evidence type="ECO:0000256" key="6">
    <source>
        <dbReference type="SAM" id="MobiDB-lite"/>
    </source>
</evidence>
<keyword evidence="5" id="KW-0234">DNA repair</keyword>
<comment type="catalytic activity">
    <reaction evidence="5">
        <text>ATP + H2O = ADP + phosphate + H(+)</text>
        <dbReference type="Rhea" id="RHEA:13065"/>
        <dbReference type="ChEBI" id="CHEBI:15377"/>
        <dbReference type="ChEBI" id="CHEBI:15378"/>
        <dbReference type="ChEBI" id="CHEBI:30616"/>
        <dbReference type="ChEBI" id="CHEBI:43474"/>
        <dbReference type="ChEBI" id="CHEBI:456216"/>
    </reaction>
</comment>
<dbReference type="HOGENOM" id="CLU_639794_0_0_1"/>
<feature type="domain" description="Helicase C-terminal" evidence="7">
    <location>
        <begin position="330"/>
        <end position="429"/>
    </location>
</feature>
<keyword evidence="9" id="KW-1185">Reference proteome</keyword>
<dbReference type="GO" id="GO:0016887">
    <property type="term" value="F:ATP hydrolysis activity"/>
    <property type="evidence" value="ECO:0007669"/>
    <property type="project" value="TreeGrafter"/>
</dbReference>
<dbReference type="PROSITE" id="PS51194">
    <property type="entry name" value="HELICASE_CTER"/>
    <property type="match status" value="1"/>
</dbReference>
<evidence type="ECO:0000259" key="7">
    <source>
        <dbReference type="PROSITE" id="PS51194"/>
    </source>
</evidence>
<dbReference type="CDD" id="cd18793">
    <property type="entry name" value="SF2_C_SNF"/>
    <property type="match status" value="1"/>
</dbReference>
<dbReference type="PANTHER" id="PTHR45685">
    <property type="entry name" value="HELICASE SRCAP-RELATED"/>
    <property type="match status" value="1"/>
</dbReference>
<dbReference type="InterPro" id="IPR001650">
    <property type="entry name" value="Helicase_C-like"/>
</dbReference>
<comment type="subunit">
    <text evidence="5">Component of the INO80 chromatin-remodeling complex.</text>
</comment>
<dbReference type="GO" id="GO:0031011">
    <property type="term" value="C:Ino80 complex"/>
    <property type="evidence" value="ECO:0007669"/>
    <property type="project" value="UniProtKB-UniRule"/>
</dbReference>
<keyword evidence="4 5" id="KW-0067">ATP-binding</keyword>
<dbReference type="EC" id="3.6.4.-" evidence="5"/>
<dbReference type="GO" id="GO:0042393">
    <property type="term" value="F:histone binding"/>
    <property type="evidence" value="ECO:0007669"/>
    <property type="project" value="TreeGrafter"/>
</dbReference>
<keyword evidence="5" id="KW-0238">DNA-binding</keyword>
<dbReference type="SUPFAM" id="SSF52540">
    <property type="entry name" value="P-loop containing nucleoside triphosphate hydrolases"/>
    <property type="match status" value="1"/>
</dbReference>
<dbReference type="Gene3D" id="3.40.50.300">
    <property type="entry name" value="P-loop containing nucleotide triphosphate hydrolases"/>
    <property type="match status" value="1"/>
</dbReference>
<sequence length="429" mass="49857">MEAKSVPAPQPRPRAMAEPLHIQRLEAALNMRPFMNMAKRSLRKPLSSDEETDDEHVVKREQDVQDSDDSSTVGVVRMKQSRKRKCRLLASKEERQSVKAQLYNFNDLTSDREWLYDLLLSDTESDDPTITEDEYVQQLLREHVREQRQRKNYYKKAATANESSVYAFGDYFTYNMQETIEHRVIRSKILKKKTSLIEEMEDVSKQKLEIESVEVQTKSNAKSDVKVTTLLLLPEFPHRPRKPRKYVCEPLSMPRILYDLGQKVQAVHRYLYCESRSAAWSQIRHNQCENSQGRELVSSGLALCKPHSGWSSIVVPDKETLITDAGKLFVLDNLLTRLKANGHRVLIYSQMTKMIDLLEEYMWHRKHRYMRLDGSSKISARRDMVADFQTRADIFVFLLSTRAGGLGINLTAADTVSLYYTYIFIYIDV</sequence>
<dbReference type="STRING" id="7240.B4QTD5"/>
<dbReference type="InterPro" id="IPR027417">
    <property type="entry name" value="P-loop_NTPase"/>
</dbReference>
<dbReference type="PhylomeDB" id="B4QTD5"/>
<dbReference type="AlphaFoldDB" id="B4QTD5"/>
<dbReference type="GO" id="GO:0006281">
    <property type="term" value="P:DNA repair"/>
    <property type="evidence" value="ECO:0007669"/>
    <property type="project" value="UniProtKB-UniRule"/>
</dbReference>
<keyword evidence="5" id="KW-0227">DNA damage</keyword>
<accession>B4QTD5</accession>